<keyword evidence="1" id="KW-1133">Transmembrane helix</keyword>
<evidence type="ECO:0000256" key="1">
    <source>
        <dbReference type="SAM" id="Phobius"/>
    </source>
</evidence>
<feature type="domain" description="DUF4220" evidence="3">
    <location>
        <begin position="6"/>
        <end position="353"/>
    </location>
</feature>
<dbReference type="PANTHER" id="PTHR31325">
    <property type="entry name" value="OS01G0798800 PROTEIN-RELATED"/>
    <property type="match status" value="1"/>
</dbReference>
<evidence type="ECO:0000313" key="5">
    <source>
        <dbReference type="RefSeq" id="XP_048139652.1"/>
    </source>
</evidence>
<dbReference type="Proteomes" id="UP000827889">
    <property type="component" value="Chromosome 8"/>
</dbReference>
<feature type="transmembrane region" description="Helical" evidence="1">
    <location>
        <begin position="203"/>
        <end position="224"/>
    </location>
</feature>
<evidence type="ECO:0000259" key="3">
    <source>
        <dbReference type="Pfam" id="PF13968"/>
    </source>
</evidence>
<feature type="transmembrane region" description="Helical" evidence="1">
    <location>
        <begin position="272"/>
        <end position="293"/>
    </location>
</feature>
<sequence>MNVLLWLAYLSADRVAAFAIGLISHNQSNSSARGAEVDGALQAFWASFLLLHLGGTDTITSFSMEDNSLWGRHLLSLTFQIGAAIYVFMQIFTVNKLLVIPTMLVFLAAVIKNAERISALNLSSLPRLGEWVFSHDTFSEDAYNELVQELDVLGEDGEEGEQEEVKLLESTVVKHGYNFFQIFKVFLGDLMFTCQEREMSRKYFHYVSAVDALRVISVELHFIYEVLHTKALAIRSKWSFILRFMAFTDLNMAFVLFYRLKKHRLHKLDVEITYFLLFGGIALDLIALFMLIFSDWIVARINSAFFQALDCLMKPHFANCTSELYVRGTYKAFNTRLIFKRWSESIFACNLLSESFGESPRKMYKLSWHGRIFGFSDVCWFPLCVTARIISCFQQASEIIVRVFGSRNTRSKISTLANSRHVSKNPFIKELWIFIFKEVKRKSENADDSTKVREIFEARGDLCLQNTLPRSISSKFLQYVTRANYDTSVIVWHVATEIWYNIETPEEWDEEWEFSKILSDYVTYLLLNRLKVISAVTGIAQITTWETVRELREHIRSHRTKDVKELCTQLYQVRFGQSSQSIHSQSPLRQGIKLAQEIESLGEIKWKVMSGVWVEMLSYAASHVKGEAHVQVLSEGGELLAFVWLLMAHFGCLYRHEWGMYYEYQMRGLAV</sequence>
<keyword evidence="1" id="KW-0472">Membrane</keyword>
<dbReference type="Pfam" id="PF04578">
    <property type="entry name" value="DUF594"/>
    <property type="match status" value="1"/>
</dbReference>
<dbReference type="RefSeq" id="XP_048139652.1">
    <property type="nucleotide sequence ID" value="XM_048283695.1"/>
</dbReference>
<feature type="transmembrane region" description="Helical" evidence="1">
    <location>
        <begin position="240"/>
        <end position="260"/>
    </location>
</feature>
<name>A0ABM3HSS5_9MYRT</name>
<keyword evidence="1" id="KW-0812">Transmembrane</keyword>
<dbReference type="Pfam" id="PF13968">
    <property type="entry name" value="DUF4220"/>
    <property type="match status" value="1"/>
</dbReference>
<evidence type="ECO:0000313" key="4">
    <source>
        <dbReference type="Proteomes" id="UP000827889"/>
    </source>
</evidence>
<proteinExistence type="predicted"/>
<keyword evidence="2" id="KW-0732">Signal</keyword>
<evidence type="ECO:0000256" key="2">
    <source>
        <dbReference type="SAM" id="SignalP"/>
    </source>
</evidence>
<feature type="signal peptide" evidence="2">
    <location>
        <begin position="1"/>
        <end position="17"/>
    </location>
</feature>
<dbReference type="InterPro" id="IPR007658">
    <property type="entry name" value="DUF594"/>
</dbReference>
<protein>
    <submittedName>
        <fullName evidence="5">Uncharacterized protein LOC125316180</fullName>
    </submittedName>
</protein>
<dbReference type="InterPro" id="IPR025315">
    <property type="entry name" value="DUF4220"/>
</dbReference>
<dbReference type="GeneID" id="125316180"/>
<organism evidence="4 5">
    <name type="scientific">Rhodamnia argentea</name>
    <dbReference type="NCBI Taxonomy" id="178133"/>
    <lineage>
        <taxon>Eukaryota</taxon>
        <taxon>Viridiplantae</taxon>
        <taxon>Streptophyta</taxon>
        <taxon>Embryophyta</taxon>
        <taxon>Tracheophyta</taxon>
        <taxon>Spermatophyta</taxon>
        <taxon>Magnoliopsida</taxon>
        <taxon>eudicotyledons</taxon>
        <taxon>Gunneridae</taxon>
        <taxon>Pentapetalae</taxon>
        <taxon>rosids</taxon>
        <taxon>malvids</taxon>
        <taxon>Myrtales</taxon>
        <taxon>Myrtaceae</taxon>
        <taxon>Myrtoideae</taxon>
        <taxon>Myrteae</taxon>
        <taxon>Australasian group</taxon>
        <taxon>Rhodamnia</taxon>
    </lineage>
</organism>
<feature type="chain" id="PRO_5047160471" evidence="2">
    <location>
        <begin position="18"/>
        <end position="671"/>
    </location>
</feature>
<accession>A0ABM3HSS5</accession>
<reference evidence="5" key="1">
    <citation type="submission" date="2025-08" db="UniProtKB">
        <authorList>
            <consortium name="RefSeq"/>
        </authorList>
    </citation>
    <scope>IDENTIFICATION</scope>
    <source>
        <tissue evidence="5">Leaf</tissue>
    </source>
</reference>
<gene>
    <name evidence="5" type="primary">LOC125316180</name>
</gene>
<keyword evidence="4" id="KW-1185">Reference proteome</keyword>